<feature type="compositionally biased region" description="Acidic residues" evidence="1">
    <location>
        <begin position="206"/>
        <end position="219"/>
    </location>
</feature>
<evidence type="ECO:0000256" key="1">
    <source>
        <dbReference type="SAM" id="MobiDB-lite"/>
    </source>
</evidence>
<comment type="caution">
    <text evidence="2">The sequence shown here is derived from an EMBL/GenBank/DDBJ whole genome shotgun (WGS) entry which is preliminary data.</text>
</comment>
<name>A0A8S3SKR9_MYTED</name>
<accession>A0A8S3SKR9</accession>
<evidence type="ECO:0000313" key="3">
    <source>
        <dbReference type="Proteomes" id="UP000683360"/>
    </source>
</evidence>
<reference evidence="2" key="1">
    <citation type="submission" date="2021-03" db="EMBL/GenBank/DDBJ databases">
        <authorList>
            <person name="Bekaert M."/>
        </authorList>
    </citation>
    <scope>NUCLEOTIDE SEQUENCE</scope>
</reference>
<feature type="compositionally biased region" description="Basic and acidic residues" evidence="1">
    <location>
        <begin position="156"/>
        <end position="167"/>
    </location>
</feature>
<dbReference type="EMBL" id="CAJPWZ010001626">
    <property type="protein sequence ID" value="CAG2219215.1"/>
    <property type="molecule type" value="Genomic_DNA"/>
</dbReference>
<dbReference type="OrthoDB" id="10021186at2759"/>
<feature type="region of interest" description="Disordered" evidence="1">
    <location>
        <begin position="76"/>
        <end position="170"/>
    </location>
</feature>
<proteinExistence type="predicted"/>
<feature type="compositionally biased region" description="Acidic residues" evidence="1">
    <location>
        <begin position="226"/>
        <end position="243"/>
    </location>
</feature>
<keyword evidence="3" id="KW-1185">Reference proteome</keyword>
<feature type="region of interest" description="Disordered" evidence="1">
    <location>
        <begin position="1"/>
        <end position="22"/>
    </location>
</feature>
<feature type="region of interest" description="Disordered" evidence="1">
    <location>
        <begin position="203"/>
        <end position="245"/>
    </location>
</feature>
<feature type="compositionally biased region" description="Low complexity" evidence="1">
    <location>
        <begin position="119"/>
        <end position="133"/>
    </location>
</feature>
<organism evidence="2 3">
    <name type="scientific">Mytilus edulis</name>
    <name type="common">Blue mussel</name>
    <dbReference type="NCBI Taxonomy" id="6550"/>
    <lineage>
        <taxon>Eukaryota</taxon>
        <taxon>Metazoa</taxon>
        <taxon>Spiralia</taxon>
        <taxon>Lophotrochozoa</taxon>
        <taxon>Mollusca</taxon>
        <taxon>Bivalvia</taxon>
        <taxon>Autobranchia</taxon>
        <taxon>Pteriomorphia</taxon>
        <taxon>Mytilida</taxon>
        <taxon>Mytiloidea</taxon>
        <taxon>Mytilidae</taxon>
        <taxon>Mytilinae</taxon>
        <taxon>Mytilus</taxon>
    </lineage>
</organism>
<sequence>MSDINVLKRGRKPTLTDSAKKRRRTAVNAKCNKNRIYLGSQYDRWSELKCALRLQSHAEVAKILLDRYEFHTQTDQGNPNTIDANTISEKPTNPVTNINDVNTAVEKPTSPAPTCSAMSEETSSANTLLTTSTPGPLQSKLQQHSVHLSDVSEISSSEREHESRYVEETQMSGIEEISRKTDSLWKSAQSSFVNPFDLTITISEGNYEDDDDNFSDEDYEPKSENEGFEDESADPSDQQEEDLGPSIKKIRSETEVDTFLDDRPLIVYMSSILSLAKTHIPPICAVKGCRLPLTIKMELISSALYLKWVCQNKHLAHKWCSQPILNRRLHSGDLVFSAGILLSGNNYQKIADLAKFIRLPILCNSTFLKIQRTYLVPSIDSFWVQSQDMVLQEFRDKEIVILGDGRMDSPGHCAQFCSYTFMEYNTKKILTIVTMDKRMTEKKSTNLEKACFLKGLRQLLDKNMKVVEVVTDAHIQVESLMKKEFSNIKHSFDIWHGAKNLGKKVVKVAQEQKANKPLLEWSRDIVNHFWHCADISTTEQEFIGSWFGIMHHTVNKHQWMIAYSDTAGNECKHGPLSSEREKGWLTGATPPHDALIKIVMDKRFLRKIPYYLNCRSTAELENFQNVILKYASKRHSYGPSTYNARNQLAAIDHNAHCERKVVTNKDGTKRLQRYYSKKGGRWTATEVKTPKQYIYIPELMKHIIMKRLSDDIGMSRRVILDPFDPRRLSATIAPVPPPPTQDLMAAKISRFNREDLDRTIDYDFDQTIDYEWPTN</sequence>
<dbReference type="PANTHER" id="PTHR31751:SF7">
    <property type="entry name" value="THAP-TYPE DOMAIN-CONTAINING PROTEIN"/>
    <property type="match status" value="1"/>
</dbReference>
<dbReference type="PANTHER" id="PTHR31751">
    <property type="entry name" value="SI:CH211-108C17.2-RELATED-RELATED"/>
    <property type="match status" value="1"/>
</dbReference>
<dbReference type="AlphaFoldDB" id="A0A8S3SKR9"/>
<protein>
    <submittedName>
        <fullName evidence="2">Uncharacterized protein</fullName>
    </submittedName>
</protein>
<evidence type="ECO:0000313" key="2">
    <source>
        <dbReference type="EMBL" id="CAG2219215.1"/>
    </source>
</evidence>
<dbReference type="Proteomes" id="UP000683360">
    <property type="component" value="Unassembled WGS sequence"/>
</dbReference>
<gene>
    <name evidence="2" type="ORF">MEDL_32767</name>
</gene>
<feature type="compositionally biased region" description="Polar residues" evidence="1">
    <location>
        <begin position="76"/>
        <end position="102"/>
    </location>
</feature>
<feature type="compositionally biased region" description="Polar residues" evidence="1">
    <location>
        <begin position="134"/>
        <end position="146"/>
    </location>
</feature>